<proteinExistence type="predicted"/>
<reference evidence="2" key="1">
    <citation type="journal article" date="2015" name="Nature">
        <title>Complex archaea that bridge the gap between prokaryotes and eukaryotes.</title>
        <authorList>
            <person name="Spang A."/>
            <person name="Saw J.H."/>
            <person name="Jorgensen S.L."/>
            <person name="Zaremba-Niedzwiedzka K."/>
            <person name="Martijn J."/>
            <person name="Lind A.E."/>
            <person name="van Eijk R."/>
            <person name="Schleper C."/>
            <person name="Guy L."/>
            <person name="Ettema T.J."/>
        </authorList>
    </citation>
    <scope>NUCLEOTIDE SEQUENCE</scope>
</reference>
<name>A0A0F9CB49_9ZZZZ</name>
<sequence>MITILLTAGIAASVDVIEDANALKSKGTKTQKYGSATKNLVCGAQLCSEIEEIPEPKKEVEPVPPPKTEPKAEPAPTPAPKAAPVTPTPTPIPTPTPTPEPTPTPIPTPEPTPTPIPTPPIIPVRPFGSLDVSSEKITIEFYPMMHLNQFSL</sequence>
<gene>
    <name evidence="2" type="ORF">LCGC14_2687990</name>
</gene>
<comment type="caution">
    <text evidence="2">The sequence shown here is derived from an EMBL/GenBank/DDBJ whole genome shotgun (WGS) entry which is preliminary data.</text>
</comment>
<accession>A0A0F9CB49</accession>
<dbReference type="EMBL" id="LAZR01047563">
    <property type="protein sequence ID" value="KKK93926.1"/>
    <property type="molecule type" value="Genomic_DNA"/>
</dbReference>
<dbReference type="AlphaFoldDB" id="A0A0F9CB49"/>
<evidence type="ECO:0000313" key="2">
    <source>
        <dbReference type="EMBL" id="KKK93926.1"/>
    </source>
</evidence>
<evidence type="ECO:0000256" key="1">
    <source>
        <dbReference type="SAM" id="MobiDB-lite"/>
    </source>
</evidence>
<feature type="region of interest" description="Disordered" evidence="1">
    <location>
        <begin position="51"/>
        <end position="122"/>
    </location>
</feature>
<protein>
    <submittedName>
        <fullName evidence="2">Uncharacterized protein</fullName>
    </submittedName>
</protein>
<feature type="compositionally biased region" description="Pro residues" evidence="1">
    <location>
        <begin position="62"/>
        <end position="122"/>
    </location>
</feature>
<dbReference type="PRINTS" id="PR01217">
    <property type="entry name" value="PRICHEXTENSN"/>
</dbReference>
<organism evidence="2">
    <name type="scientific">marine sediment metagenome</name>
    <dbReference type="NCBI Taxonomy" id="412755"/>
    <lineage>
        <taxon>unclassified sequences</taxon>
        <taxon>metagenomes</taxon>
        <taxon>ecological metagenomes</taxon>
    </lineage>
</organism>